<dbReference type="AlphaFoldDB" id="A0A5B8YIB6"/>
<protein>
    <submittedName>
        <fullName evidence="1">Uncharacterized protein</fullName>
    </submittedName>
</protein>
<organism evidence="1 2">
    <name type="scientific">Antarcticibacterium arcticum</name>
    <dbReference type="NCBI Taxonomy" id="2585771"/>
    <lineage>
        <taxon>Bacteria</taxon>
        <taxon>Pseudomonadati</taxon>
        <taxon>Bacteroidota</taxon>
        <taxon>Flavobacteriia</taxon>
        <taxon>Flavobacteriales</taxon>
        <taxon>Flavobacteriaceae</taxon>
        <taxon>Antarcticibacterium</taxon>
    </lineage>
</organism>
<dbReference type="EMBL" id="CP042476">
    <property type="protein sequence ID" value="QED37361.1"/>
    <property type="molecule type" value="Genomic_DNA"/>
</dbReference>
<gene>
    <name evidence="1" type="ORF">FK178_06345</name>
</gene>
<evidence type="ECO:0000313" key="2">
    <source>
        <dbReference type="Proteomes" id="UP000321954"/>
    </source>
</evidence>
<proteinExistence type="predicted"/>
<dbReference type="RefSeq" id="WP_146832339.1">
    <property type="nucleotide sequence ID" value="NZ_CP042476.1"/>
</dbReference>
<dbReference type="OrthoDB" id="1187902at2"/>
<reference evidence="1 2" key="1">
    <citation type="submission" date="2019-08" db="EMBL/GenBank/DDBJ databases">
        <title>Antarcticibacterium arcticum sp. nov., a bacterium isolated from marine sediment of the Canadian Beaufort Sea.</title>
        <authorList>
            <person name="Lee Y.M."/>
            <person name="Baek K."/>
            <person name="Lee D.-H."/>
            <person name="Shin S.C."/>
            <person name="Jin Y.K."/>
            <person name="Park Y."/>
        </authorList>
    </citation>
    <scope>NUCLEOTIDE SEQUENCE [LARGE SCALE GENOMIC DNA]</scope>
    <source>
        <strain evidence="1 2">PAMC 28998</strain>
    </source>
</reference>
<dbReference type="Proteomes" id="UP000321954">
    <property type="component" value="Chromosome"/>
</dbReference>
<dbReference type="KEGG" id="anp:FK178_06345"/>
<sequence>MKRLIFLIFLVSTFRCHSQLTQAKLISETLDQLHIPESKVFTQQPIVQNFDSESLIVIPVISKEEEGILIFDAHLVLVHNATGQIISKYLGNSDWFSDALVLKNIKIDSTRYRLNESELGYAIKIEYANGSRPAPYYSTELSLFVREGEQLKPVLKDYRISYLNGETDTRCNGDFETHSKSLEITDIKNNGFYNLKFTDSIQKSVSTDQHCEPTVVENSQAVEILQFDDGTYKNTL</sequence>
<keyword evidence="2" id="KW-1185">Reference proteome</keyword>
<evidence type="ECO:0000313" key="1">
    <source>
        <dbReference type="EMBL" id="QED37361.1"/>
    </source>
</evidence>
<name>A0A5B8YIB6_9FLAO</name>
<accession>A0A5B8YIB6</accession>